<sequence>MPYGARYDDSIIMKSFRKFSVTRKIVQRRNFDLKIDHSVINSVEVIADLTQCLFYRDVEGYGQDEA</sequence>
<evidence type="ECO:0000313" key="1">
    <source>
        <dbReference type="EMBL" id="MPN58346.1"/>
    </source>
</evidence>
<reference evidence="1" key="1">
    <citation type="submission" date="2019-08" db="EMBL/GenBank/DDBJ databases">
        <authorList>
            <person name="Kucharzyk K."/>
            <person name="Murdoch R.W."/>
            <person name="Higgins S."/>
            <person name="Loffler F."/>
        </authorList>
    </citation>
    <scope>NUCLEOTIDE SEQUENCE</scope>
</reference>
<organism evidence="1">
    <name type="scientific">bioreactor metagenome</name>
    <dbReference type="NCBI Taxonomy" id="1076179"/>
    <lineage>
        <taxon>unclassified sequences</taxon>
        <taxon>metagenomes</taxon>
        <taxon>ecological metagenomes</taxon>
    </lineage>
</organism>
<protein>
    <submittedName>
        <fullName evidence="1">Uncharacterized protein</fullName>
    </submittedName>
</protein>
<gene>
    <name evidence="1" type="ORF">SDC9_206050</name>
</gene>
<proteinExistence type="predicted"/>
<dbReference type="AlphaFoldDB" id="A0A645J4H4"/>
<name>A0A645J4H4_9ZZZZ</name>
<dbReference type="EMBL" id="VSSQ01130913">
    <property type="protein sequence ID" value="MPN58346.1"/>
    <property type="molecule type" value="Genomic_DNA"/>
</dbReference>
<comment type="caution">
    <text evidence="1">The sequence shown here is derived from an EMBL/GenBank/DDBJ whole genome shotgun (WGS) entry which is preliminary data.</text>
</comment>
<accession>A0A645J4H4</accession>